<dbReference type="PANTHER" id="PTHR33990:SF1">
    <property type="entry name" value="PROTEIN YJDN"/>
    <property type="match status" value="1"/>
</dbReference>
<evidence type="ECO:0000313" key="2">
    <source>
        <dbReference type="EMBL" id="PQD94960.1"/>
    </source>
</evidence>
<dbReference type="EMBL" id="PKOZ01000006">
    <property type="protein sequence ID" value="PQD94960.1"/>
    <property type="molecule type" value="Genomic_DNA"/>
</dbReference>
<dbReference type="Proteomes" id="UP000239663">
    <property type="component" value="Unassembled WGS sequence"/>
</dbReference>
<dbReference type="RefSeq" id="WP_104849665.1">
    <property type="nucleotide sequence ID" value="NZ_PKOZ01000006.1"/>
</dbReference>
<keyword evidence="3" id="KW-1185">Reference proteome</keyword>
<organism evidence="2 3">
    <name type="scientific">Pradoshia eiseniae</name>
    <dbReference type="NCBI Taxonomy" id="2064768"/>
    <lineage>
        <taxon>Bacteria</taxon>
        <taxon>Bacillati</taxon>
        <taxon>Bacillota</taxon>
        <taxon>Bacilli</taxon>
        <taxon>Bacillales</taxon>
        <taxon>Bacillaceae</taxon>
        <taxon>Pradoshia</taxon>
    </lineage>
</organism>
<dbReference type="OrthoDB" id="9795306at2"/>
<dbReference type="Pfam" id="PF00903">
    <property type="entry name" value="Glyoxalase"/>
    <property type="match status" value="1"/>
</dbReference>
<dbReference type="Gene3D" id="3.10.180.10">
    <property type="entry name" value="2,3-Dihydroxybiphenyl 1,2-Dioxygenase, domain 1"/>
    <property type="match status" value="1"/>
</dbReference>
<gene>
    <name evidence="2" type="ORF">CYL18_11540</name>
</gene>
<proteinExistence type="predicted"/>
<evidence type="ECO:0000259" key="1">
    <source>
        <dbReference type="Pfam" id="PF00903"/>
    </source>
</evidence>
<dbReference type="InterPro" id="IPR004360">
    <property type="entry name" value="Glyas_Fos-R_dOase_dom"/>
</dbReference>
<dbReference type="InterPro" id="IPR029068">
    <property type="entry name" value="Glyas_Bleomycin-R_OHBP_Dase"/>
</dbReference>
<reference evidence="2 3" key="1">
    <citation type="submission" date="2017-12" db="EMBL/GenBank/DDBJ databases">
        <title>Taxonomic description and draft genome of Pradoshia cofamensis Gen. nov., sp. nov., a thermotolerant bacillale isolated from anterior gut of earthworm Eisenia fetida.</title>
        <authorList>
            <person name="Saha T."/>
            <person name="Chakraborty R."/>
        </authorList>
    </citation>
    <scope>NUCLEOTIDE SEQUENCE [LARGE SCALE GENOMIC DNA]</scope>
    <source>
        <strain evidence="2 3">EAG3</strain>
    </source>
</reference>
<dbReference type="InterPro" id="IPR028973">
    <property type="entry name" value="PhnB-like"/>
</dbReference>
<dbReference type="SUPFAM" id="SSF54593">
    <property type="entry name" value="Glyoxalase/Bleomycin resistance protein/Dihydroxybiphenyl dioxygenase"/>
    <property type="match status" value="1"/>
</dbReference>
<dbReference type="AlphaFoldDB" id="A0A2S7MYW9"/>
<comment type="caution">
    <text evidence="2">The sequence shown here is derived from an EMBL/GenBank/DDBJ whole genome shotgun (WGS) entry which is preliminary data.</text>
</comment>
<dbReference type="PANTHER" id="PTHR33990">
    <property type="entry name" value="PROTEIN YJDN-RELATED"/>
    <property type="match status" value="1"/>
</dbReference>
<sequence>MIKALLPYLVTNGNGQEVLSFYKQALDAEILHLQTFGDLSDNPENPMPKENNHLILNALVRAGEAEFMLSDNQPGLPFQLGNHITLSIQSDNAEETRWLFDRLKEKGEVIMPLQETPWSSLYGQLIDQFGVCWQLNTLSHHMD</sequence>
<dbReference type="CDD" id="cd06588">
    <property type="entry name" value="PhnB_like"/>
    <property type="match status" value="1"/>
</dbReference>
<name>A0A2S7MYW9_9BACI</name>
<accession>A0A2S7MYW9</accession>
<feature type="domain" description="Glyoxalase/fosfomycin resistance/dioxygenase" evidence="1">
    <location>
        <begin position="9"/>
        <end position="135"/>
    </location>
</feature>
<protein>
    <recommendedName>
        <fullName evidence="1">Glyoxalase/fosfomycin resistance/dioxygenase domain-containing protein</fullName>
    </recommendedName>
</protein>
<evidence type="ECO:0000313" key="3">
    <source>
        <dbReference type="Proteomes" id="UP000239663"/>
    </source>
</evidence>